<dbReference type="OrthoDB" id="20273at2759"/>
<keyword evidence="6 9" id="KW-0808">Transferase</keyword>
<dbReference type="EMBL" id="KB007949">
    <property type="protein sequence ID" value="ELR18641.1"/>
    <property type="molecule type" value="Genomic_DNA"/>
</dbReference>
<dbReference type="PANTHER" id="PTHR12867:SF6">
    <property type="entry name" value="N-ACETYLGLUCOSAMINYLDIPHOSPHODOLICHOL N-ACETYLGLUCOSAMINYLTRANSFERASE"/>
    <property type="match status" value="1"/>
</dbReference>
<dbReference type="Gene3D" id="3.40.50.2000">
    <property type="entry name" value="Glycogen Phosphorylase B"/>
    <property type="match status" value="1"/>
</dbReference>
<dbReference type="Proteomes" id="UP000011083">
    <property type="component" value="Unassembled WGS sequence"/>
</dbReference>
<evidence type="ECO:0000256" key="6">
    <source>
        <dbReference type="ARBA" id="ARBA00022679"/>
    </source>
</evidence>
<dbReference type="AlphaFoldDB" id="L8H2P7"/>
<evidence type="ECO:0000313" key="9">
    <source>
        <dbReference type="EMBL" id="ELR18641.1"/>
    </source>
</evidence>
<dbReference type="VEuPathDB" id="AmoebaDB:ACA1_298840"/>
<dbReference type="RefSeq" id="XP_004340683.1">
    <property type="nucleotide sequence ID" value="XM_004340635.1"/>
</dbReference>
<keyword evidence="7" id="KW-0256">Endoplasmic reticulum</keyword>
<reference evidence="9 10" key="1">
    <citation type="journal article" date="2013" name="Genome Biol.">
        <title>Genome of Acanthamoeba castellanii highlights extensive lateral gene transfer and early evolution of tyrosine kinase signaling.</title>
        <authorList>
            <person name="Clarke M."/>
            <person name="Lohan A.J."/>
            <person name="Liu B."/>
            <person name="Lagkouvardos I."/>
            <person name="Roy S."/>
            <person name="Zafar N."/>
            <person name="Bertelli C."/>
            <person name="Schilde C."/>
            <person name="Kianianmomeni A."/>
            <person name="Burglin T.R."/>
            <person name="Frech C."/>
            <person name="Turcotte B."/>
            <person name="Kopec K.O."/>
            <person name="Synnott J.M."/>
            <person name="Choo C."/>
            <person name="Paponov I."/>
            <person name="Finkler A."/>
            <person name="Soon Heng Tan C."/>
            <person name="Hutchins A.P."/>
            <person name="Weinmeier T."/>
            <person name="Rattei T."/>
            <person name="Chu J.S."/>
            <person name="Gimenez G."/>
            <person name="Irimia M."/>
            <person name="Rigden D.J."/>
            <person name="Fitzpatrick D.A."/>
            <person name="Lorenzo-Morales J."/>
            <person name="Bateman A."/>
            <person name="Chiu C.H."/>
            <person name="Tang P."/>
            <person name="Hegemann P."/>
            <person name="Fromm H."/>
            <person name="Raoult D."/>
            <person name="Greub G."/>
            <person name="Miranda-Saavedra D."/>
            <person name="Chen N."/>
            <person name="Nash P."/>
            <person name="Ginger M.L."/>
            <person name="Horn M."/>
            <person name="Schaap P."/>
            <person name="Caler L."/>
            <person name="Loftus B."/>
        </authorList>
    </citation>
    <scope>NUCLEOTIDE SEQUENCE [LARGE SCALE GENOMIC DNA]</scope>
    <source>
        <strain evidence="9 10">Neff</strain>
    </source>
</reference>
<evidence type="ECO:0000256" key="5">
    <source>
        <dbReference type="ARBA" id="ARBA00022676"/>
    </source>
</evidence>
<comment type="subcellular location">
    <subcellularLocation>
        <location evidence="1">Endoplasmic reticulum</location>
    </subcellularLocation>
</comment>
<evidence type="ECO:0000259" key="8">
    <source>
        <dbReference type="Pfam" id="PF04101"/>
    </source>
</evidence>
<gene>
    <name evidence="9" type="ORF">ACA1_298840</name>
</gene>
<dbReference type="GO" id="GO:0004577">
    <property type="term" value="F:N-acetylglucosaminyldiphosphodolichol N-acetylglucosaminyltransferase activity"/>
    <property type="evidence" value="ECO:0007669"/>
    <property type="project" value="UniProtKB-EC"/>
</dbReference>
<evidence type="ECO:0000256" key="4">
    <source>
        <dbReference type="ARBA" id="ARBA00017468"/>
    </source>
</evidence>
<feature type="domain" description="Glycosyl transferase family 28 C-terminal" evidence="8">
    <location>
        <begin position="16"/>
        <end position="162"/>
    </location>
</feature>
<name>L8H2P7_ACACF</name>
<sequence>MQVQDEGASAVEGKSVVLVTVGSTKFEDLLEVVDSAAFVEAVVARGYEALVVQYGPHAAHAPLHLPRLAKEHGLAYQAFAMSSSFASVLAQAALVISHAGSGTILEGLSIGKKMVVVVNDKLMDNHQMEIASVMGQAKHVFDTTPNQLLALLGQADFDQLRPLPPPDTSAFAHFVDSLF</sequence>
<dbReference type="GeneID" id="14919420"/>
<dbReference type="OMA" id="QYKFRPN"/>
<evidence type="ECO:0000313" key="10">
    <source>
        <dbReference type="Proteomes" id="UP000011083"/>
    </source>
</evidence>
<organism evidence="9 10">
    <name type="scientific">Acanthamoeba castellanii (strain ATCC 30010 / Neff)</name>
    <dbReference type="NCBI Taxonomy" id="1257118"/>
    <lineage>
        <taxon>Eukaryota</taxon>
        <taxon>Amoebozoa</taxon>
        <taxon>Discosea</taxon>
        <taxon>Longamoebia</taxon>
        <taxon>Centramoebida</taxon>
        <taxon>Acanthamoebidae</taxon>
        <taxon>Acanthamoeba</taxon>
    </lineage>
</organism>
<protein>
    <recommendedName>
        <fullName evidence="4">UDP-N-acetylglucosamine transferase subunit ALG13</fullName>
        <ecNumber evidence="3">2.4.1.141</ecNumber>
    </recommendedName>
</protein>
<dbReference type="InterPro" id="IPR039042">
    <property type="entry name" value="Alg13-like"/>
</dbReference>
<keyword evidence="10" id="KW-1185">Reference proteome</keyword>
<dbReference type="GO" id="GO:0006488">
    <property type="term" value="P:dolichol-linked oligosaccharide biosynthetic process"/>
    <property type="evidence" value="ECO:0007669"/>
    <property type="project" value="InterPro"/>
</dbReference>
<proteinExistence type="inferred from homology"/>
<evidence type="ECO:0000256" key="7">
    <source>
        <dbReference type="ARBA" id="ARBA00022824"/>
    </source>
</evidence>
<dbReference type="PANTHER" id="PTHR12867">
    <property type="entry name" value="GLYCOSYL TRANSFERASE-RELATED"/>
    <property type="match status" value="1"/>
</dbReference>
<dbReference type="STRING" id="1257118.L8H2P7"/>
<dbReference type="GO" id="GO:0005783">
    <property type="term" value="C:endoplasmic reticulum"/>
    <property type="evidence" value="ECO:0007669"/>
    <property type="project" value="UniProtKB-SubCell"/>
</dbReference>
<comment type="similarity">
    <text evidence="2">Belongs to the glycosyltransferase 28 family.</text>
</comment>
<keyword evidence="5" id="KW-0328">Glycosyltransferase</keyword>
<evidence type="ECO:0000256" key="2">
    <source>
        <dbReference type="ARBA" id="ARBA00006962"/>
    </source>
</evidence>
<dbReference type="InterPro" id="IPR007235">
    <property type="entry name" value="Glyco_trans_28_C"/>
</dbReference>
<dbReference type="SUPFAM" id="SSF53756">
    <property type="entry name" value="UDP-Glycosyltransferase/glycogen phosphorylase"/>
    <property type="match status" value="1"/>
</dbReference>
<dbReference type="KEGG" id="acan:ACA1_298840"/>
<evidence type="ECO:0000256" key="1">
    <source>
        <dbReference type="ARBA" id="ARBA00004240"/>
    </source>
</evidence>
<dbReference type="EC" id="2.4.1.141" evidence="3"/>
<dbReference type="Pfam" id="PF04101">
    <property type="entry name" value="Glyco_tran_28_C"/>
    <property type="match status" value="1"/>
</dbReference>
<accession>L8H2P7</accession>
<evidence type="ECO:0000256" key="3">
    <source>
        <dbReference type="ARBA" id="ARBA00012614"/>
    </source>
</evidence>